<reference evidence="11 12" key="1">
    <citation type="submission" date="2015-07" db="EMBL/GenBank/DDBJ databases">
        <authorList>
            <person name="Noorani M."/>
        </authorList>
    </citation>
    <scope>NUCLEOTIDE SEQUENCE [LARGE SCALE GENOMIC DNA]</scope>
    <source>
        <strain evidence="11">BBA 69670</strain>
    </source>
</reference>
<protein>
    <submittedName>
        <fullName evidence="11">Extracellular metalloprotease GLRG_06511</fullName>
    </submittedName>
</protein>
<dbReference type="SUPFAM" id="SSF55486">
    <property type="entry name" value="Metalloproteases ('zincins'), catalytic domain"/>
    <property type="match status" value="1"/>
</dbReference>
<keyword evidence="6" id="KW-0862">Zinc</keyword>
<evidence type="ECO:0000256" key="2">
    <source>
        <dbReference type="ARBA" id="ARBA00022670"/>
    </source>
</evidence>
<sequence>MVGLVRLLAALTLSAGSLVLAIPYRNLTQSLAPTAGGLCGVDQLALILPKADERLIASNAQTRALVDREIGVTCWVIYKDETPAGGYLASSDISRAITQLNSHYANTGFKFVIYTISYEKNANWFDYASLTRRGDDETQASKDMKEARHAGTANYLNIYSVGMTNSEYPGLLGYARFPEWYPTTPELDGVVFKGTPIPGGTEVNYDQGKVLTHEVGHWLGLYHTFAAKSCYGEGDKVADTRAESEPAYGCPVGRNSCPMYPGVDPIRNHMDYTYDACKTDPFTTGQITRMQASFTTYREGK</sequence>
<dbReference type="GO" id="GO:0046872">
    <property type="term" value="F:metal ion binding"/>
    <property type="evidence" value="ECO:0007669"/>
    <property type="project" value="UniProtKB-KW"/>
</dbReference>
<evidence type="ECO:0000256" key="4">
    <source>
        <dbReference type="ARBA" id="ARBA00022729"/>
    </source>
</evidence>
<dbReference type="Pfam" id="PF05572">
    <property type="entry name" value="Peptidase_M43"/>
    <property type="match status" value="1"/>
</dbReference>
<dbReference type="InterPro" id="IPR024079">
    <property type="entry name" value="MetalloPept_cat_dom_sf"/>
</dbReference>
<dbReference type="PANTHER" id="PTHR47466">
    <property type="match status" value="1"/>
</dbReference>
<name>A0A0K6FMG0_9AGAM</name>
<dbReference type="AlphaFoldDB" id="A0A0K6FMG0"/>
<evidence type="ECO:0000256" key="5">
    <source>
        <dbReference type="ARBA" id="ARBA00022801"/>
    </source>
</evidence>
<comment type="similarity">
    <text evidence="1">Belongs to the peptidase M43B family.</text>
</comment>
<evidence type="ECO:0000313" key="11">
    <source>
        <dbReference type="EMBL" id="CUA67317.1"/>
    </source>
</evidence>
<keyword evidence="3" id="KW-0479">Metal-binding</keyword>
<keyword evidence="12" id="KW-1185">Reference proteome</keyword>
<dbReference type="InterPro" id="IPR008754">
    <property type="entry name" value="Peptidase_M43"/>
</dbReference>
<evidence type="ECO:0000256" key="7">
    <source>
        <dbReference type="ARBA" id="ARBA00023049"/>
    </source>
</evidence>
<proteinExistence type="inferred from homology"/>
<dbReference type="Proteomes" id="UP000044841">
    <property type="component" value="Unassembled WGS sequence"/>
</dbReference>
<evidence type="ECO:0000256" key="8">
    <source>
        <dbReference type="ARBA" id="ARBA00023157"/>
    </source>
</evidence>
<evidence type="ECO:0000256" key="3">
    <source>
        <dbReference type="ARBA" id="ARBA00022723"/>
    </source>
</evidence>
<evidence type="ECO:0000256" key="9">
    <source>
        <dbReference type="SAM" id="SignalP"/>
    </source>
</evidence>
<dbReference type="EMBL" id="CYGV01000091">
    <property type="protein sequence ID" value="CUA67317.1"/>
    <property type="molecule type" value="Genomic_DNA"/>
</dbReference>
<keyword evidence="4 9" id="KW-0732">Signal</keyword>
<dbReference type="GO" id="GO:0008237">
    <property type="term" value="F:metallopeptidase activity"/>
    <property type="evidence" value="ECO:0007669"/>
    <property type="project" value="UniProtKB-KW"/>
</dbReference>
<keyword evidence="2 11" id="KW-0645">Protease</keyword>
<dbReference type="CDD" id="cd04275">
    <property type="entry name" value="ZnMc_pappalysin_like"/>
    <property type="match status" value="1"/>
</dbReference>
<feature type="domain" description="Peptidase M43 pregnancy-associated plasma-A" evidence="10">
    <location>
        <begin position="150"/>
        <end position="293"/>
    </location>
</feature>
<keyword evidence="5" id="KW-0378">Hydrolase</keyword>
<dbReference type="Gene3D" id="3.40.390.10">
    <property type="entry name" value="Collagenase (Catalytic Domain)"/>
    <property type="match status" value="1"/>
</dbReference>
<evidence type="ECO:0000256" key="6">
    <source>
        <dbReference type="ARBA" id="ARBA00022833"/>
    </source>
</evidence>
<evidence type="ECO:0000313" key="12">
    <source>
        <dbReference type="Proteomes" id="UP000044841"/>
    </source>
</evidence>
<evidence type="ECO:0000256" key="1">
    <source>
        <dbReference type="ARBA" id="ARBA00008721"/>
    </source>
</evidence>
<evidence type="ECO:0000259" key="10">
    <source>
        <dbReference type="Pfam" id="PF05572"/>
    </source>
</evidence>
<feature type="signal peptide" evidence="9">
    <location>
        <begin position="1"/>
        <end position="21"/>
    </location>
</feature>
<dbReference type="GO" id="GO:0006508">
    <property type="term" value="P:proteolysis"/>
    <property type="evidence" value="ECO:0007669"/>
    <property type="project" value="UniProtKB-KW"/>
</dbReference>
<accession>A0A0K6FMG0</accession>
<organism evidence="11 12">
    <name type="scientific">Rhizoctonia solani</name>
    <dbReference type="NCBI Taxonomy" id="456999"/>
    <lineage>
        <taxon>Eukaryota</taxon>
        <taxon>Fungi</taxon>
        <taxon>Dikarya</taxon>
        <taxon>Basidiomycota</taxon>
        <taxon>Agaricomycotina</taxon>
        <taxon>Agaricomycetes</taxon>
        <taxon>Cantharellales</taxon>
        <taxon>Ceratobasidiaceae</taxon>
        <taxon>Rhizoctonia</taxon>
    </lineage>
</organism>
<feature type="chain" id="PRO_5005502295" evidence="9">
    <location>
        <begin position="22"/>
        <end position="301"/>
    </location>
</feature>
<keyword evidence="7 11" id="KW-0482">Metalloprotease</keyword>
<keyword evidence="8" id="KW-1015">Disulfide bond</keyword>
<dbReference type="PANTHER" id="PTHR47466:SF1">
    <property type="entry name" value="METALLOPROTEASE MEP1 (AFU_ORTHOLOGUE AFUA_1G07730)-RELATED"/>
    <property type="match status" value="1"/>
</dbReference>
<gene>
    <name evidence="11" type="ORF">RSOLAG22IIIB_07354</name>
</gene>